<evidence type="ECO:0000313" key="2">
    <source>
        <dbReference type="Proteomes" id="UP000683360"/>
    </source>
</evidence>
<name>A0A8S3SYX7_MYTED</name>
<dbReference type="OrthoDB" id="10345840at2759"/>
<organism evidence="1 2">
    <name type="scientific">Mytilus edulis</name>
    <name type="common">Blue mussel</name>
    <dbReference type="NCBI Taxonomy" id="6550"/>
    <lineage>
        <taxon>Eukaryota</taxon>
        <taxon>Metazoa</taxon>
        <taxon>Spiralia</taxon>
        <taxon>Lophotrochozoa</taxon>
        <taxon>Mollusca</taxon>
        <taxon>Bivalvia</taxon>
        <taxon>Autobranchia</taxon>
        <taxon>Pteriomorphia</taxon>
        <taxon>Mytilida</taxon>
        <taxon>Mytiloidea</taxon>
        <taxon>Mytilidae</taxon>
        <taxon>Mytilinae</taxon>
        <taxon>Mytilus</taxon>
    </lineage>
</organism>
<comment type="caution">
    <text evidence="1">The sequence shown here is derived from an EMBL/GenBank/DDBJ whole genome shotgun (WGS) entry which is preliminary data.</text>
</comment>
<proteinExistence type="predicted"/>
<keyword evidence="2" id="KW-1185">Reference proteome</keyword>
<sequence length="257" mass="28776">MPCNHPEALNSRRNRHACDTTSPVITKVVDICHKVAYSSIGIIHRCHTLSAQRASEVLVYMLCDLDRMSKPELPHAFPIGKLKLLLLQSISTYKDDFVHLNIDTYETLDAEVQLPTASVSNETIGVDYTGGTDQAMDEGIVDESHETVESGDGSDLYAQFISATGVTYNGLLDSLLSKDRKTKVTKDNFLQYFESVGRLSAGLTKAEILICLDRIKLEIQQMYFAKSWNKQKLAQYLYNCLTDQSNLSGAETNRKRE</sequence>
<dbReference type="EMBL" id="CAJPWZ010001876">
    <property type="protein sequence ID" value="CAG2226183.1"/>
    <property type="molecule type" value="Genomic_DNA"/>
</dbReference>
<dbReference type="Proteomes" id="UP000683360">
    <property type="component" value="Unassembled WGS sequence"/>
</dbReference>
<reference evidence="1" key="1">
    <citation type="submission" date="2021-03" db="EMBL/GenBank/DDBJ databases">
        <authorList>
            <person name="Bekaert M."/>
        </authorList>
    </citation>
    <scope>NUCLEOTIDE SEQUENCE</scope>
</reference>
<dbReference type="AlphaFoldDB" id="A0A8S3SYX7"/>
<protein>
    <submittedName>
        <fullName evidence="1">Uncharacterized protein</fullName>
    </submittedName>
</protein>
<gene>
    <name evidence="1" type="ORF">MEDL_39266</name>
</gene>
<accession>A0A8S3SYX7</accession>
<evidence type="ECO:0000313" key="1">
    <source>
        <dbReference type="EMBL" id="CAG2226183.1"/>
    </source>
</evidence>